<proteinExistence type="predicted"/>
<dbReference type="SUPFAM" id="SSF53300">
    <property type="entry name" value="vWA-like"/>
    <property type="match status" value="1"/>
</dbReference>
<evidence type="ECO:0000259" key="2">
    <source>
        <dbReference type="PROSITE" id="PS50234"/>
    </source>
</evidence>
<dbReference type="Proteomes" id="UP000594688">
    <property type="component" value="Chromosome"/>
</dbReference>
<sequence length="209" mass="22716">MGVDGKIQALNNAIREAIPHMQEVADENPNAQVLVRALRFSTGAQWHITQPTPIADFKWENLNADGVTDLGQALNMVAEQLRIPPMTDRALPPVLVLISDGQPTDDFNAGLKTLLHEPWGKKAVRVAIAIGEDADHEVLQKFIGNPEFQPLQANNPEALKNKIKWTSTVVLKAASAPTSQTEDTQTLGNVPIPKAHDSNTEAISAGDIW</sequence>
<dbReference type="EMBL" id="CP048685">
    <property type="protein sequence ID" value="QPJ63656.1"/>
    <property type="molecule type" value="Genomic_DNA"/>
</dbReference>
<organism evidence="3 4">
    <name type="scientific">Candidatus Nitronauta litoralis</name>
    <dbReference type="NCBI Taxonomy" id="2705533"/>
    <lineage>
        <taxon>Bacteria</taxon>
        <taxon>Pseudomonadati</taxon>
        <taxon>Nitrospinota/Tectimicrobiota group</taxon>
        <taxon>Nitrospinota</taxon>
        <taxon>Nitrospinia</taxon>
        <taxon>Nitrospinales</taxon>
        <taxon>Nitrospinaceae</taxon>
        <taxon>Candidatus Nitronauta</taxon>
    </lineage>
</organism>
<dbReference type="InterPro" id="IPR036465">
    <property type="entry name" value="vWFA_dom_sf"/>
</dbReference>
<dbReference type="Gene3D" id="3.40.50.410">
    <property type="entry name" value="von Willebrand factor, type A domain"/>
    <property type="match status" value="1"/>
</dbReference>
<gene>
    <name evidence="3" type="ORF">G3M70_00475</name>
</gene>
<evidence type="ECO:0000313" key="3">
    <source>
        <dbReference type="EMBL" id="QPJ63656.1"/>
    </source>
</evidence>
<dbReference type="PROSITE" id="PS50234">
    <property type="entry name" value="VWFA"/>
    <property type="match status" value="1"/>
</dbReference>
<dbReference type="KEGG" id="nli:G3M70_00475"/>
<accession>A0A7T0BZ81</accession>
<dbReference type="AlphaFoldDB" id="A0A7T0BZ81"/>
<evidence type="ECO:0000313" key="4">
    <source>
        <dbReference type="Proteomes" id="UP000594688"/>
    </source>
</evidence>
<protein>
    <submittedName>
        <fullName evidence="3">VWA domain-containing protein</fullName>
    </submittedName>
</protein>
<reference evidence="3 4" key="1">
    <citation type="submission" date="2020-02" db="EMBL/GenBank/DDBJ databases">
        <title>Genomic and physiological characterization of two novel Nitrospinaceae genera.</title>
        <authorList>
            <person name="Mueller A.J."/>
            <person name="Jung M.-Y."/>
            <person name="Strachan C.R."/>
            <person name="Herbold C.W."/>
            <person name="Kirkegaard R.H."/>
            <person name="Daims H."/>
        </authorList>
    </citation>
    <scope>NUCLEOTIDE SEQUENCE [LARGE SCALE GENOMIC DNA]</scope>
    <source>
        <strain evidence="3">EB</strain>
    </source>
</reference>
<dbReference type="Pfam" id="PF00092">
    <property type="entry name" value="VWA"/>
    <property type="match status" value="1"/>
</dbReference>
<feature type="region of interest" description="Disordered" evidence="1">
    <location>
        <begin position="176"/>
        <end position="209"/>
    </location>
</feature>
<evidence type="ECO:0000256" key="1">
    <source>
        <dbReference type="SAM" id="MobiDB-lite"/>
    </source>
</evidence>
<dbReference type="InterPro" id="IPR002035">
    <property type="entry name" value="VWF_A"/>
</dbReference>
<feature type="domain" description="VWFA" evidence="2">
    <location>
        <begin position="54"/>
        <end position="169"/>
    </location>
</feature>
<feature type="compositionally biased region" description="Polar residues" evidence="1">
    <location>
        <begin position="176"/>
        <end position="188"/>
    </location>
</feature>
<name>A0A7T0BZ81_9BACT</name>